<evidence type="ECO:0000256" key="5">
    <source>
        <dbReference type="PIRNR" id="PIRNR016255"/>
    </source>
</evidence>
<dbReference type="GO" id="GO:0016282">
    <property type="term" value="C:eukaryotic 43S preinitiation complex"/>
    <property type="evidence" value="ECO:0007669"/>
    <property type="project" value="UniProtKB-UniRule"/>
</dbReference>
<organism evidence="7 8">
    <name type="scientific">Oryzias latipes</name>
    <name type="common">Japanese rice fish</name>
    <name type="synonym">Japanese killifish</name>
    <dbReference type="NCBI Taxonomy" id="8090"/>
    <lineage>
        <taxon>Eukaryota</taxon>
        <taxon>Metazoa</taxon>
        <taxon>Chordata</taxon>
        <taxon>Craniata</taxon>
        <taxon>Vertebrata</taxon>
        <taxon>Euteleostomi</taxon>
        <taxon>Actinopterygii</taxon>
        <taxon>Neopterygii</taxon>
        <taxon>Teleostei</taxon>
        <taxon>Neoteleostei</taxon>
        <taxon>Acanthomorphata</taxon>
        <taxon>Ovalentaria</taxon>
        <taxon>Atherinomorphae</taxon>
        <taxon>Beloniformes</taxon>
        <taxon>Adrianichthyidae</taxon>
        <taxon>Oryziinae</taxon>
        <taxon>Oryzias</taxon>
    </lineage>
</organism>
<feature type="domain" description="PCI" evidence="6">
    <location>
        <begin position="180"/>
        <end position="357"/>
    </location>
</feature>
<dbReference type="Ensembl" id="ENSORLT00015024760.1">
    <property type="protein sequence ID" value="ENSORLP00015016553.1"/>
    <property type="gene ID" value="ENSORLG00015017605.1"/>
</dbReference>
<dbReference type="InterPro" id="IPR019010">
    <property type="entry name" value="eIF3e_N"/>
</dbReference>
<dbReference type="AlphaFoldDB" id="A0A3P9I9P9"/>
<dbReference type="Pfam" id="PF21357">
    <property type="entry name" value="EIF3E_C"/>
    <property type="match status" value="1"/>
</dbReference>
<dbReference type="Pfam" id="PF09440">
    <property type="entry name" value="eIF3_N"/>
    <property type="match status" value="1"/>
</dbReference>
<reference evidence="7 8" key="2">
    <citation type="submission" date="2017-04" db="EMBL/GenBank/DDBJ databases">
        <title>CpG methylation of centromeres and impact of large insertions on vertebrate speciation.</title>
        <authorList>
            <person name="Ichikawa K."/>
            <person name="Yoshimura J."/>
            <person name="Morishita S."/>
        </authorList>
    </citation>
    <scope>NUCLEOTIDE SEQUENCE</scope>
    <source>
        <strain evidence="7 8">HSOK</strain>
    </source>
</reference>
<dbReference type="GO" id="GO:0003743">
    <property type="term" value="F:translation initiation factor activity"/>
    <property type="evidence" value="ECO:0007669"/>
    <property type="project" value="UniProtKB-UniRule"/>
</dbReference>
<dbReference type="InterPro" id="IPR000717">
    <property type="entry name" value="PCI_dom"/>
</dbReference>
<dbReference type="Proteomes" id="UP000265200">
    <property type="component" value="Chromosome 16"/>
</dbReference>
<reference evidence="7" key="4">
    <citation type="submission" date="2025-09" db="UniProtKB">
        <authorList>
            <consortium name="Ensembl"/>
        </authorList>
    </citation>
    <scope>IDENTIFICATION</scope>
    <source>
        <strain evidence="7">HSOK</strain>
    </source>
</reference>
<dbReference type="GO" id="GO:0033290">
    <property type="term" value="C:eukaryotic 48S preinitiation complex"/>
    <property type="evidence" value="ECO:0007669"/>
    <property type="project" value="UniProtKB-UniRule"/>
</dbReference>
<dbReference type="PANTHER" id="PTHR10317">
    <property type="entry name" value="EUKARYOTIC TRANSLATION INITIATION FACTOR 3 SUBUNIT E"/>
    <property type="match status" value="1"/>
</dbReference>
<dbReference type="SMART" id="SM00088">
    <property type="entry name" value="PINT"/>
    <property type="match status" value="1"/>
</dbReference>
<evidence type="ECO:0000313" key="8">
    <source>
        <dbReference type="Proteomes" id="UP000265200"/>
    </source>
</evidence>
<sequence length="403" mass="47635">MAEYDLTTRIAHFLDRHLVFPLLEFLSVKEIYNEQELLHGKLDLLSDTNMVDFAMDVYKNLFSDKEIPHTLREKRTEVVAQLKQLQSETEPIVKMFEDPETTKQMQSTRDGRMLFDYLADKHNFRQEYLDTLYRYAKFQYECGNYSGAAEYLYFFRVLSVSSPLQSLQQRTWLIHWSLFVFFNHPKGRDNIIELFLYQPQYLNAIQTMCPHILRYLTTAVITNKDVRKRRQVLKDLVKVIQQESYTYKDPITEFVECLYVNFDFDSAQKKLRECESVLVNDFFLVACLEDFIENARLFIFETFCRIHQCISINMLADKLNMTPEEAERWIVNLIRNARLDAKIDSKLGHVVMGNNATSPYQQVIEKTKSLSFRSQMLAMNIEKKQAYSSRNETPNWAGQESGF</sequence>
<dbReference type="GO" id="GO:0071540">
    <property type="term" value="C:eukaryotic translation initiation factor 3 complex, eIF3e"/>
    <property type="evidence" value="ECO:0007669"/>
    <property type="project" value="UniProtKB-UniRule"/>
</dbReference>
<keyword evidence="2 4" id="KW-0396">Initiation factor</keyword>
<dbReference type="InterPro" id="IPR036390">
    <property type="entry name" value="WH_DNA-bd_sf"/>
</dbReference>
<gene>
    <name evidence="4" type="primary">EIF3E</name>
    <name evidence="4" type="synonym">EIF3S6</name>
</gene>
<comment type="function">
    <text evidence="4">Component of the eukaryotic translation initiation factor 3 (eIF-3) complex, which is involved in protein synthesis of a specialized repertoire of mRNAs and, together with other initiation factors, stimulates binding of mRNA and methionyl-tRNAi to the 40S ribosome. The eIF-3 complex specifically targets and initiates translation of a subset of mRNAs involved in cell proliferation.</text>
</comment>
<dbReference type="PIRSF" id="PIRSF016255">
    <property type="entry name" value="eIF3e_su6"/>
    <property type="match status" value="1"/>
</dbReference>
<evidence type="ECO:0000256" key="2">
    <source>
        <dbReference type="ARBA" id="ARBA00022540"/>
    </source>
</evidence>
<dbReference type="SUPFAM" id="SSF46785">
    <property type="entry name" value="Winged helix' DNA-binding domain"/>
    <property type="match status" value="1"/>
</dbReference>
<evidence type="ECO:0000256" key="4">
    <source>
        <dbReference type="HAMAP-Rule" id="MF_03004"/>
    </source>
</evidence>
<reference key="1">
    <citation type="journal article" date="2007" name="Nature">
        <title>The medaka draft genome and insights into vertebrate genome evolution.</title>
        <authorList>
            <person name="Kasahara M."/>
            <person name="Naruse K."/>
            <person name="Sasaki S."/>
            <person name="Nakatani Y."/>
            <person name="Qu W."/>
            <person name="Ahsan B."/>
            <person name="Yamada T."/>
            <person name="Nagayasu Y."/>
            <person name="Doi K."/>
            <person name="Kasai Y."/>
            <person name="Jindo T."/>
            <person name="Kobayashi D."/>
            <person name="Shimada A."/>
            <person name="Toyoda A."/>
            <person name="Kuroki Y."/>
            <person name="Fujiyama A."/>
            <person name="Sasaki T."/>
            <person name="Shimizu A."/>
            <person name="Asakawa S."/>
            <person name="Shimizu N."/>
            <person name="Hashimoto S."/>
            <person name="Yang J."/>
            <person name="Lee Y."/>
            <person name="Matsushima K."/>
            <person name="Sugano S."/>
            <person name="Sakaizumi M."/>
            <person name="Narita T."/>
            <person name="Ohishi K."/>
            <person name="Haga S."/>
            <person name="Ohta F."/>
            <person name="Nomoto H."/>
            <person name="Nogata K."/>
            <person name="Morishita T."/>
            <person name="Endo T."/>
            <person name="Shin-I T."/>
            <person name="Takeda H."/>
            <person name="Morishita S."/>
            <person name="Kohara Y."/>
        </authorList>
    </citation>
    <scope>NUCLEOTIDE SEQUENCE [LARGE SCALE GENOMIC DNA]</scope>
    <source>
        <strain>Hd-rR</strain>
    </source>
</reference>
<evidence type="ECO:0000259" key="6">
    <source>
        <dbReference type="PROSITE" id="PS50250"/>
    </source>
</evidence>
<dbReference type="PROSITE" id="PS50250">
    <property type="entry name" value="PCI"/>
    <property type="match status" value="1"/>
</dbReference>
<dbReference type="HAMAP" id="MF_03004">
    <property type="entry name" value="eIF3e"/>
    <property type="match status" value="1"/>
</dbReference>
<dbReference type="SMART" id="SM01186">
    <property type="entry name" value="eIF3_N"/>
    <property type="match status" value="1"/>
</dbReference>
<dbReference type="GO" id="GO:0005634">
    <property type="term" value="C:nucleus"/>
    <property type="evidence" value="ECO:0007669"/>
    <property type="project" value="UniProtKB-SubCell"/>
</dbReference>
<evidence type="ECO:0000256" key="1">
    <source>
        <dbReference type="ARBA" id="ARBA00022490"/>
    </source>
</evidence>
<dbReference type="Pfam" id="PF01399">
    <property type="entry name" value="PCI"/>
    <property type="match status" value="1"/>
</dbReference>
<evidence type="ECO:0000313" key="7">
    <source>
        <dbReference type="Ensembl" id="ENSORLP00015016553.1"/>
    </source>
</evidence>
<comment type="subunit">
    <text evidence="4">Component of the eukaryotic translation initiation factor 3 (eIF-3) complex, which is composed of 13 subunits: EIF3A, EIF3B, EIF3C, EIF3D, EIF3E, EIF3F, EIF3G, EIF3H, EIF3I, EIF3J, EIF3K, EIF3L and EIF3M.</text>
</comment>
<dbReference type="CDD" id="cd21378">
    <property type="entry name" value="eIF3E"/>
    <property type="match status" value="1"/>
</dbReference>
<proteinExistence type="inferred from homology"/>
<comment type="subcellular location">
    <subcellularLocation>
        <location evidence="4">Cytoplasm</location>
    </subcellularLocation>
    <subcellularLocation>
        <location evidence="4">Nucleus</location>
    </subcellularLocation>
</comment>
<protein>
    <recommendedName>
        <fullName evidence="4 5">Eukaryotic translation initiation factor 3 subunit E</fullName>
        <shortName evidence="4">eIF3e</shortName>
    </recommendedName>
    <alternativeName>
        <fullName evidence="4">Eukaryotic translation initiation factor 3 subunit 6</fullName>
    </alternativeName>
</protein>
<reference evidence="7" key="3">
    <citation type="submission" date="2025-08" db="UniProtKB">
        <authorList>
            <consortium name="Ensembl"/>
        </authorList>
    </citation>
    <scope>IDENTIFICATION</scope>
    <source>
        <strain evidence="7">HSOK</strain>
    </source>
</reference>
<dbReference type="GO" id="GO:0001732">
    <property type="term" value="P:formation of cytoplasmic translation initiation complex"/>
    <property type="evidence" value="ECO:0007669"/>
    <property type="project" value="UniProtKB-UniRule"/>
</dbReference>
<keyword evidence="4" id="KW-0539">Nucleus</keyword>
<keyword evidence="1 4" id="KW-0963">Cytoplasm</keyword>
<evidence type="ECO:0000256" key="3">
    <source>
        <dbReference type="ARBA" id="ARBA00022917"/>
    </source>
</evidence>
<accession>A0A3P9I9P9</accession>
<name>A0A3P9I9P9_ORYLA</name>
<comment type="similarity">
    <text evidence="4 5">Belongs to the eIF-3 subunit E family.</text>
</comment>
<keyword evidence="3 4" id="KW-0648">Protein biosynthesis</keyword>
<dbReference type="InterPro" id="IPR016650">
    <property type="entry name" value="eIF3e"/>
</dbReference>